<dbReference type="InterPro" id="IPR036390">
    <property type="entry name" value="WH_DNA-bd_sf"/>
</dbReference>
<evidence type="ECO:0000256" key="4">
    <source>
        <dbReference type="ARBA" id="ARBA00023163"/>
    </source>
</evidence>
<protein>
    <submittedName>
        <fullName evidence="6">LysR family transcriptional regulator</fullName>
    </submittedName>
</protein>
<dbReference type="Pfam" id="PF00126">
    <property type="entry name" value="HTH_1"/>
    <property type="match status" value="1"/>
</dbReference>
<name>A0A2S9JGX2_9HYPH</name>
<dbReference type="Pfam" id="PF03466">
    <property type="entry name" value="LysR_substrate"/>
    <property type="match status" value="1"/>
</dbReference>
<sequence>MELKWLEDFLSLSQHYSFSRAANDRHITQSALSRRIKQLEDWVGIPLIDRSTNPIRLTAAGQSFLPRAQDAVELLHGVRSSLAERYAPMWEILSFATLNTLSLTFFPAWMAALEASGDNFRARFADPHSSFLGNISTLVNGDCDFFLTYAHDAVPQMEDLKRFPFLPLGIERVIPVSAGGPAGSPLHSLKDRSRPTDYLSYRGNSFFSSALPWLFDKHKFQLNTVYENGMSVALKAMTVSGHGVAWIPEGLVADELKRGVLVRAGDPDADLLVDIRVYRTPQFRNRHAERFWRRASQLAV</sequence>
<comment type="caution">
    <text evidence="6">The sequence shown here is derived from an EMBL/GenBank/DDBJ whole genome shotgun (WGS) entry which is preliminary data.</text>
</comment>
<dbReference type="EMBL" id="PVBT01000004">
    <property type="protein sequence ID" value="PRD52238.1"/>
    <property type="molecule type" value="Genomic_DNA"/>
</dbReference>
<keyword evidence="4" id="KW-0804">Transcription</keyword>
<evidence type="ECO:0000256" key="3">
    <source>
        <dbReference type="ARBA" id="ARBA00023125"/>
    </source>
</evidence>
<feature type="domain" description="HTH lysR-type" evidence="5">
    <location>
        <begin position="1"/>
        <end position="58"/>
    </location>
</feature>
<accession>A0A2S9JGX2</accession>
<dbReference type="PANTHER" id="PTHR30126:SF2">
    <property type="entry name" value="HTH-TYPE TRANSCRIPTIONAL REGULATOR YJIE"/>
    <property type="match status" value="1"/>
</dbReference>
<proteinExistence type="inferred from homology"/>
<dbReference type="FunFam" id="1.10.10.10:FF:000001">
    <property type="entry name" value="LysR family transcriptional regulator"/>
    <property type="match status" value="1"/>
</dbReference>
<dbReference type="GO" id="GO:0003700">
    <property type="term" value="F:DNA-binding transcription factor activity"/>
    <property type="evidence" value="ECO:0007669"/>
    <property type="project" value="InterPro"/>
</dbReference>
<dbReference type="GO" id="GO:0000976">
    <property type="term" value="F:transcription cis-regulatory region binding"/>
    <property type="evidence" value="ECO:0007669"/>
    <property type="project" value="TreeGrafter"/>
</dbReference>
<dbReference type="InterPro" id="IPR000847">
    <property type="entry name" value="LysR_HTH_N"/>
</dbReference>
<dbReference type="SUPFAM" id="SSF46785">
    <property type="entry name" value="Winged helix' DNA-binding domain"/>
    <property type="match status" value="1"/>
</dbReference>
<comment type="similarity">
    <text evidence="1">Belongs to the LysR transcriptional regulatory family.</text>
</comment>
<dbReference type="PRINTS" id="PR00039">
    <property type="entry name" value="HTHLYSR"/>
</dbReference>
<reference evidence="6 7" key="1">
    <citation type="submission" date="2018-02" db="EMBL/GenBank/DDBJ databases">
        <title>The draft genome of Phyllobacterium myrsinacearum DSM5892.</title>
        <authorList>
            <person name="Li L."/>
            <person name="Liu L."/>
            <person name="Zhang X."/>
            <person name="Wang T."/>
        </authorList>
    </citation>
    <scope>NUCLEOTIDE SEQUENCE [LARGE SCALE GENOMIC DNA]</scope>
    <source>
        <strain evidence="6 7">DSM 5892</strain>
    </source>
</reference>
<dbReference type="Proteomes" id="UP000238563">
    <property type="component" value="Unassembled WGS sequence"/>
</dbReference>
<evidence type="ECO:0000313" key="7">
    <source>
        <dbReference type="Proteomes" id="UP000238563"/>
    </source>
</evidence>
<dbReference type="RefSeq" id="WP_105734748.1">
    <property type="nucleotide sequence ID" value="NZ_PVBT01000004.1"/>
</dbReference>
<dbReference type="PANTHER" id="PTHR30126">
    <property type="entry name" value="HTH-TYPE TRANSCRIPTIONAL REGULATOR"/>
    <property type="match status" value="1"/>
</dbReference>
<evidence type="ECO:0000256" key="2">
    <source>
        <dbReference type="ARBA" id="ARBA00023015"/>
    </source>
</evidence>
<gene>
    <name evidence="6" type="ORF">C5750_15160</name>
</gene>
<evidence type="ECO:0000313" key="6">
    <source>
        <dbReference type="EMBL" id="PRD52238.1"/>
    </source>
</evidence>
<dbReference type="SUPFAM" id="SSF53850">
    <property type="entry name" value="Periplasmic binding protein-like II"/>
    <property type="match status" value="1"/>
</dbReference>
<keyword evidence="3" id="KW-0238">DNA-binding</keyword>
<dbReference type="PROSITE" id="PS50931">
    <property type="entry name" value="HTH_LYSR"/>
    <property type="match status" value="1"/>
</dbReference>
<dbReference type="AlphaFoldDB" id="A0A2S9JGX2"/>
<dbReference type="OrthoDB" id="528082at2"/>
<keyword evidence="2" id="KW-0805">Transcription regulation</keyword>
<dbReference type="InterPro" id="IPR036388">
    <property type="entry name" value="WH-like_DNA-bd_sf"/>
</dbReference>
<evidence type="ECO:0000259" key="5">
    <source>
        <dbReference type="PROSITE" id="PS50931"/>
    </source>
</evidence>
<evidence type="ECO:0000256" key="1">
    <source>
        <dbReference type="ARBA" id="ARBA00009437"/>
    </source>
</evidence>
<dbReference type="InterPro" id="IPR005119">
    <property type="entry name" value="LysR_subst-bd"/>
</dbReference>
<organism evidence="6 7">
    <name type="scientific">Phyllobacterium myrsinacearum</name>
    <dbReference type="NCBI Taxonomy" id="28101"/>
    <lineage>
        <taxon>Bacteria</taxon>
        <taxon>Pseudomonadati</taxon>
        <taxon>Pseudomonadota</taxon>
        <taxon>Alphaproteobacteria</taxon>
        <taxon>Hyphomicrobiales</taxon>
        <taxon>Phyllobacteriaceae</taxon>
        <taxon>Phyllobacterium</taxon>
    </lineage>
</organism>
<keyword evidence="7" id="KW-1185">Reference proteome</keyword>
<dbReference type="Gene3D" id="1.10.10.10">
    <property type="entry name" value="Winged helix-like DNA-binding domain superfamily/Winged helix DNA-binding domain"/>
    <property type="match status" value="1"/>
</dbReference>